<evidence type="ECO:0000259" key="3">
    <source>
        <dbReference type="PROSITE" id="PS51186"/>
    </source>
</evidence>
<proteinExistence type="predicted"/>
<keyword evidence="2" id="KW-1133">Transmembrane helix</keyword>
<dbReference type="EMBL" id="QSOV01000002">
    <property type="protein sequence ID" value="RGJ25413.1"/>
    <property type="molecule type" value="Genomic_DNA"/>
</dbReference>
<feature type="region of interest" description="Disordered" evidence="1">
    <location>
        <begin position="217"/>
        <end position="246"/>
    </location>
</feature>
<keyword evidence="4" id="KW-0808">Transferase</keyword>
<gene>
    <name evidence="4" type="ORF">DXD67_02460</name>
</gene>
<dbReference type="CDD" id="cd04301">
    <property type="entry name" value="NAT_SF"/>
    <property type="match status" value="1"/>
</dbReference>
<dbReference type="InterPro" id="IPR052564">
    <property type="entry name" value="N-acetyltrans/Recomb-assoc"/>
</dbReference>
<dbReference type="InterPro" id="IPR016181">
    <property type="entry name" value="Acyl_CoA_acyltransferase"/>
</dbReference>
<evidence type="ECO:0000313" key="5">
    <source>
        <dbReference type="Proteomes" id="UP000260655"/>
    </source>
</evidence>
<feature type="compositionally biased region" description="Acidic residues" evidence="1">
    <location>
        <begin position="218"/>
        <end position="227"/>
    </location>
</feature>
<dbReference type="Pfam" id="PF13673">
    <property type="entry name" value="Acetyltransf_10"/>
    <property type="match status" value="1"/>
</dbReference>
<feature type="domain" description="N-acetyltransferase" evidence="3">
    <location>
        <begin position="6"/>
        <end position="159"/>
    </location>
</feature>
<dbReference type="PANTHER" id="PTHR43451">
    <property type="entry name" value="ACETYLTRANSFERASE (GNAT) FAMILY PROTEIN"/>
    <property type="match status" value="1"/>
</dbReference>
<dbReference type="Gene3D" id="3.40.630.30">
    <property type="match status" value="1"/>
</dbReference>
<dbReference type="SUPFAM" id="SSF55729">
    <property type="entry name" value="Acyl-CoA N-acyltransferases (Nat)"/>
    <property type="match status" value="1"/>
</dbReference>
<sequence length="496" mass="56069">MRYRKMIIKRLYSSQEVVEGLHLVWDVFIRENANSCTQQGIEEFARFIKMENFMPLVESGEMIVFSAIEGRDLGGVGAVRRDGHISLLFVRPDLRRKGIAKALVGEMCRYCAMQFALMRMTVNASVVSTEAYHHMGFRDLAPVQEKNGIRFVPMDLMISPANVRSSYNGKKHTGLFIGIAVTVLIFLIFLGLLFGKIISNFASGEGKQEDSSQIFEYNPDEDGEIDDIFGSNGNEEDNKDSSSEEAQGIEAIEGYEAENLPYTITEENYTYFSNGNKGEYPMQFDVKYPQITGVEGENIDKINEMLKDCAMSTVNTLYLAPSDSMKEKMLEESNPFLGSLVTYKVSYAGEDFISVAFNDIYYAGNTSAQYCDLRTRNIRISDAKQFEVADIVDLSDAFMHDWMKKMKGEAPSAEVLSSVKLNDFRQILNGEILENRYFDAFFVDKDGIEIGITYHYPGDGKKSSAESGWITAPFTMKEIIEYKTDSEFWNLVQSNN</sequence>
<comment type="caution">
    <text evidence="4">The sequence shown here is derived from an EMBL/GenBank/DDBJ whole genome shotgun (WGS) entry which is preliminary data.</text>
</comment>
<dbReference type="GO" id="GO:0016747">
    <property type="term" value="F:acyltransferase activity, transferring groups other than amino-acyl groups"/>
    <property type="evidence" value="ECO:0007669"/>
    <property type="project" value="InterPro"/>
</dbReference>
<organism evidence="4 5">
    <name type="scientific">Coprococcus comes</name>
    <dbReference type="NCBI Taxonomy" id="410072"/>
    <lineage>
        <taxon>Bacteria</taxon>
        <taxon>Bacillati</taxon>
        <taxon>Bacillota</taxon>
        <taxon>Clostridia</taxon>
        <taxon>Lachnospirales</taxon>
        <taxon>Lachnospiraceae</taxon>
        <taxon>Coprococcus</taxon>
    </lineage>
</organism>
<dbReference type="Gene3D" id="3.30.565.40">
    <property type="entry name" value="Fervidobacterium nodosum Rt17-B1 like"/>
    <property type="match status" value="1"/>
</dbReference>
<protein>
    <submittedName>
        <fullName evidence="4">GNAT family N-acetyltransferase</fullName>
    </submittedName>
</protein>
<dbReference type="PROSITE" id="PS51186">
    <property type="entry name" value="GNAT"/>
    <property type="match status" value="1"/>
</dbReference>
<keyword evidence="2" id="KW-0472">Membrane</keyword>
<dbReference type="InterPro" id="IPR000182">
    <property type="entry name" value="GNAT_dom"/>
</dbReference>
<dbReference type="Proteomes" id="UP000260655">
    <property type="component" value="Unassembled WGS sequence"/>
</dbReference>
<feature type="transmembrane region" description="Helical" evidence="2">
    <location>
        <begin position="174"/>
        <end position="194"/>
    </location>
</feature>
<name>A0A3E4GSN2_9FIRM</name>
<dbReference type="AlphaFoldDB" id="A0A3E4GSN2"/>
<evidence type="ECO:0000256" key="2">
    <source>
        <dbReference type="SAM" id="Phobius"/>
    </source>
</evidence>
<dbReference type="InterPro" id="IPR025303">
    <property type="entry name" value="PdaC"/>
</dbReference>
<keyword evidence="2" id="KW-0812">Transmembrane</keyword>
<accession>A0A3E4GSN2</accession>
<dbReference type="Pfam" id="PF13739">
    <property type="entry name" value="PdaC"/>
    <property type="match status" value="1"/>
</dbReference>
<evidence type="ECO:0000313" key="4">
    <source>
        <dbReference type="EMBL" id="RGJ25413.1"/>
    </source>
</evidence>
<evidence type="ECO:0000256" key="1">
    <source>
        <dbReference type="SAM" id="MobiDB-lite"/>
    </source>
</evidence>
<reference evidence="4 5" key="1">
    <citation type="submission" date="2018-08" db="EMBL/GenBank/DDBJ databases">
        <title>A genome reference for cultivated species of the human gut microbiota.</title>
        <authorList>
            <person name="Zou Y."/>
            <person name="Xue W."/>
            <person name="Luo G."/>
        </authorList>
    </citation>
    <scope>NUCLEOTIDE SEQUENCE [LARGE SCALE GENOMIC DNA]</scope>
    <source>
        <strain evidence="4 5">TM07-19</strain>
    </source>
</reference>
<dbReference type="PANTHER" id="PTHR43451:SF1">
    <property type="entry name" value="ACETYLTRANSFERASE"/>
    <property type="match status" value="1"/>
</dbReference>